<dbReference type="EMBL" id="JAIWYP010000002">
    <property type="protein sequence ID" value="KAH3865930.1"/>
    <property type="molecule type" value="Genomic_DNA"/>
</dbReference>
<gene>
    <name evidence="2" type="ORF">DPMN_028977</name>
</gene>
<protein>
    <submittedName>
        <fullName evidence="2">Uncharacterized protein</fullName>
    </submittedName>
</protein>
<keyword evidence="3" id="KW-1185">Reference proteome</keyword>
<sequence length="104" mass="11392">MQQGQWGNTPSLAAADQSKAFTQMSNLHKSSTLNPSIPPKTTSWLPTKNLIPTGTIIRLFTVCFIKSAPHHTWKFCTASWAISAIAALASFNLALACWKFSRKA</sequence>
<keyword evidence="1" id="KW-0812">Transmembrane</keyword>
<evidence type="ECO:0000313" key="3">
    <source>
        <dbReference type="Proteomes" id="UP000828390"/>
    </source>
</evidence>
<evidence type="ECO:0000313" key="2">
    <source>
        <dbReference type="EMBL" id="KAH3865930.1"/>
    </source>
</evidence>
<evidence type="ECO:0000256" key="1">
    <source>
        <dbReference type="SAM" id="Phobius"/>
    </source>
</evidence>
<organism evidence="2 3">
    <name type="scientific">Dreissena polymorpha</name>
    <name type="common">Zebra mussel</name>
    <name type="synonym">Mytilus polymorpha</name>
    <dbReference type="NCBI Taxonomy" id="45954"/>
    <lineage>
        <taxon>Eukaryota</taxon>
        <taxon>Metazoa</taxon>
        <taxon>Spiralia</taxon>
        <taxon>Lophotrochozoa</taxon>
        <taxon>Mollusca</taxon>
        <taxon>Bivalvia</taxon>
        <taxon>Autobranchia</taxon>
        <taxon>Heteroconchia</taxon>
        <taxon>Euheterodonta</taxon>
        <taxon>Imparidentia</taxon>
        <taxon>Neoheterodontei</taxon>
        <taxon>Myida</taxon>
        <taxon>Dreissenoidea</taxon>
        <taxon>Dreissenidae</taxon>
        <taxon>Dreissena</taxon>
    </lineage>
</organism>
<accession>A0A9D4LXA2</accession>
<feature type="transmembrane region" description="Helical" evidence="1">
    <location>
        <begin position="78"/>
        <end position="98"/>
    </location>
</feature>
<proteinExistence type="predicted"/>
<comment type="caution">
    <text evidence="2">The sequence shown here is derived from an EMBL/GenBank/DDBJ whole genome shotgun (WGS) entry which is preliminary data.</text>
</comment>
<dbReference type="AlphaFoldDB" id="A0A9D4LXA2"/>
<reference evidence="2" key="2">
    <citation type="submission" date="2020-11" db="EMBL/GenBank/DDBJ databases">
        <authorList>
            <person name="McCartney M.A."/>
            <person name="Auch B."/>
            <person name="Kono T."/>
            <person name="Mallez S."/>
            <person name="Becker A."/>
            <person name="Gohl D.M."/>
            <person name="Silverstein K.A.T."/>
            <person name="Koren S."/>
            <person name="Bechman K.B."/>
            <person name="Herman A."/>
            <person name="Abrahante J.E."/>
            <person name="Garbe J."/>
        </authorList>
    </citation>
    <scope>NUCLEOTIDE SEQUENCE</scope>
    <source>
        <strain evidence="2">Duluth1</strain>
        <tissue evidence="2">Whole animal</tissue>
    </source>
</reference>
<keyword evidence="1" id="KW-1133">Transmembrane helix</keyword>
<keyword evidence="1" id="KW-0472">Membrane</keyword>
<dbReference type="Proteomes" id="UP000828390">
    <property type="component" value="Unassembled WGS sequence"/>
</dbReference>
<reference evidence="2" key="1">
    <citation type="journal article" date="2019" name="bioRxiv">
        <title>The Genome of the Zebra Mussel, Dreissena polymorpha: A Resource for Invasive Species Research.</title>
        <authorList>
            <person name="McCartney M.A."/>
            <person name="Auch B."/>
            <person name="Kono T."/>
            <person name="Mallez S."/>
            <person name="Zhang Y."/>
            <person name="Obille A."/>
            <person name="Becker A."/>
            <person name="Abrahante J.E."/>
            <person name="Garbe J."/>
            <person name="Badalamenti J.P."/>
            <person name="Herman A."/>
            <person name="Mangelson H."/>
            <person name="Liachko I."/>
            <person name="Sullivan S."/>
            <person name="Sone E.D."/>
            <person name="Koren S."/>
            <person name="Silverstein K.A.T."/>
            <person name="Beckman K.B."/>
            <person name="Gohl D.M."/>
        </authorList>
    </citation>
    <scope>NUCLEOTIDE SEQUENCE</scope>
    <source>
        <strain evidence="2">Duluth1</strain>
        <tissue evidence="2">Whole animal</tissue>
    </source>
</reference>
<name>A0A9D4LXA2_DREPO</name>